<evidence type="ECO:0000259" key="2">
    <source>
        <dbReference type="PROSITE" id="PS51123"/>
    </source>
</evidence>
<dbReference type="PANTHER" id="PTHR30329">
    <property type="entry name" value="STATOR ELEMENT OF FLAGELLAR MOTOR COMPLEX"/>
    <property type="match status" value="1"/>
</dbReference>
<dbReference type="AlphaFoldDB" id="H9UJY7"/>
<dbReference type="InterPro" id="IPR036737">
    <property type="entry name" value="OmpA-like_sf"/>
</dbReference>
<evidence type="ECO:0000313" key="3">
    <source>
        <dbReference type="EMBL" id="AFG37830.1"/>
    </source>
</evidence>
<dbReference type="GO" id="GO:0016020">
    <property type="term" value="C:membrane"/>
    <property type="evidence" value="ECO:0007669"/>
    <property type="project" value="UniProtKB-UniRule"/>
</dbReference>
<dbReference type="SUPFAM" id="SSF103088">
    <property type="entry name" value="OmpA-like"/>
    <property type="match status" value="1"/>
</dbReference>
<dbReference type="eggNOG" id="COG4254">
    <property type="taxonomic scope" value="Bacteria"/>
</dbReference>
<dbReference type="eggNOG" id="COG2885">
    <property type="taxonomic scope" value="Bacteria"/>
</dbReference>
<organism evidence="3 4">
    <name type="scientific">Spirochaeta africana (strain ATCC 700263 / DSM 8902 / Z-7692)</name>
    <dbReference type="NCBI Taxonomy" id="889378"/>
    <lineage>
        <taxon>Bacteria</taxon>
        <taxon>Pseudomonadati</taxon>
        <taxon>Spirochaetota</taxon>
        <taxon>Spirochaetia</taxon>
        <taxon>Spirochaetales</taxon>
        <taxon>Spirochaetaceae</taxon>
        <taxon>Spirochaeta</taxon>
    </lineage>
</organism>
<keyword evidence="4" id="KW-1185">Reference proteome</keyword>
<name>H9UJY7_SPIAZ</name>
<dbReference type="PATRIC" id="fig|889378.3.peg.1762"/>
<evidence type="ECO:0000256" key="1">
    <source>
        <dbReference type="PROSITE-ProRule" id="PRU00473"/>
    </source>
</evidence>
<dbReference type="KEGG" id="sfc:Spiaf_1773"/>
<dbReference type="InterPro" id="IPR050330">
    <property type="entry name" value="Bact_OuterMem_StrucFunc"/>
</dbReference>
<dbReference type="InterPro" id="IPR006860">
    <property type="entry name" value="FecR"/>
</dbReference>
<dbReference type="PANTHER" id="PTHR30329:SF21">
    <property type="entry name" value="LIPOPROTEIN YIAD-RELATED"/>
    <property type="match status" value="1"/>
</dbReference>
<proteinExistence type="predicted"/>
<accession>H9UJY7</accession>
<dbReference type="Pfam" id="PF00691">
    <property type="entry name" value="OmpA"/>
    <property type="match status" value="1"/>
</dbReference>
<dbReference type="Proteomes" id="UP000007383">
    <property type="component" value="Chromosome"/>
</dbReference>
<protein>
    <submittedName>
        <fullName evidence="3">Outer membrane protein/peptidoglycan-associated (Lipo)protein</fullName>
    </submittedName>
</protein>
<keyword evidence="1" id="KW-0472">Membrane</keyword>
<dbReference type="PROSITE" id="PS51123">
    <property type="entry name" value="OMPA_2"/>
    <property type="match status" value="1"/>
</dbReference>
<dbReference type="CDD" id="cd07185">
    <property type="entry name" value="OmpA_C-like"/>
    <property type="match status" value="1"/>
</dbReference>
<sequence>MILIAIEVALLLVIAIFILVMQSQGRVYARRPLVLLERPTVTYLVGEAQVQNPDATWQPVAIGDTLRAGSAVRTLGESRLDLRFSDGTAVRLEEHTALHIARLQADETELRIDQGTVYGRFRKQFLEQEYRLRGGGAVAGVRGTRLSFTVAEDHARIDVLSGLVDIWTAENPDQRIELFSNHRTRVFSGQIPEQPTPIPASERSALEHLVRNIQQEQVLLVSSTIQFASNTDRIMPASLPELEWVVQELQDHPYRIRIDGHTADVGTRDAMQQLSLQRAERIREYLIEQGIAPNRLQVRGFGATRPLTDNDTPEGRAINRRVEFIITD</sequence>
<dbReference type="Pfam" id="PF04773">
    <property type="entry name" value="FecR"/>
    <property type="match status" value="1"/>
</dbReference>
<dbReference type="Gene3D" id="2.60.120.1440">
    <property type="match status" value="1"/>
</dbReference>
<dbReference type="HOGENOM" id="CLU_816137_0_0_12"/>
<evidence type="ECO:0000313" key="4">
    <source>
        <dbReference type="Proteomes" id="UP000007383"/>
    </source>
</evidence>
<reference evidence="4" key="1">
    <citation type="journal article" date="2013" name="Stand. Genomic Sci.">
        <title>Complete genome sequence of the halophilic bacterium Spirochaeta africana type strain (Z-7692(T)) from the alkaline Lake Magadi in the East African Rift.</title>
        <authorList>
            <person name="Liolos K."/>
            <person name="Abt B."/>
            <person name="Scheuner C."/>
            <person name="Teshima H."/>
            <person name="Held B."/>
            <person name="Lapidus A."/>
            <person name="Nolan M."/>
            <person name="Lucas S."/>
            <person name="Deshpande S."/>
            <person name="Cheng J.F."/>
            <person name="Tapia R."/>
            <person name="Goodwin L.A."/>
            <person name="Pitluck S."/>
            <person name="Pagani I."/>
            <person name="Ivanova N."/>
            <person name="Mavromatis K."/>
            <person name="Mikhailova N."/>
            <person name="Huntemann M."/>
            <person name="Pati A."/>
            <person name="Chen A."/>
            <person name="Palaniappan K."/>
            <person name="Land M."/>
            <person name="Rohde M."/>
            <person name="Tindall B.J."/>
            <person name="Detter J.C."/>
            <person name="Goker M."/>
            <person name="Bristow J."/>
            <person name="Eisen J.A."/>
            <person name="Markowitz V."/>
            <person name="Hugenholtz P."/>
            <person name="Woyke T."/>
            <person name="Klenk H.P."/>
            <person name="Kyrpides N.C."/>
        </authorList>
    </citation>
    <scope>NUCLEOTIDE SEQUENCE</scope>
    <source>
        <strain evidence="4">ATCC 700263 / DSM 8902 / Z-7692</strain>
    </source>
</reference>
<dbReference type="Gene3D" id="3.30.1330.60">
    <property type="entry name" value="OmpA-like domain"/>
    <property type="match status" value="1"/>
</dbReference>
<gene>
    <name evidence="3" type="ordered locus">Spiaf_1773</name>
</gene>
<feature type="domain" description="OmpA-like" evidence="2">
    <location>
        <begin position="214"/>
        <end position="328"/>
    </location>
</feature>
<dbReference type="EMBL" id="CP003282">
    <property type="protein sequence ID" value="AFG37830.1"/>
    <property type="molecule type" value="Genomic_DNA"/>
</dbReference>
<dbReference type="InterPro" id="IPR006665">
    <property type="entry name" value="OmpA-like"/>
</dbReference>
<dbReference type="STRING" id="889378.Spiaf_1773"/>
<dbReference type="PRINTS" id="PR01023">
    <property type="entry name" value="NAFLGMOTY"/>
</dbReference>